<accession>A0ABR2Y8K8</accession>
<evidence type="ECO:0000313" key="1">
    <source>
        <dbReference type="EMBL" id="KAK9783555.1"/>
    </source>
</evidence>
<reference evidence="1 2" key="1">
    <citation type="submission" date="2024-02" db="EMBL/GenBank/DDBJ databases">
        <title>First draft genome assembly of two strains of Seiridium cardinale.</title>
        <authorList>
            <person name="Emiliani G."/>
            <person name="Scali E."/>
        </authorList>
    </citation>
    <scope>NUCLEOTIDE SEQUENCE [LARGE SCALE GENOMIC DNA]</scope>
    <source>
        <strain evidence="1 2">BM-138-000479</strain>
    </source>
</reference>
<protein>
    <submittedName>
        <fullName evidence="1">Uncharacterized protein</fullName>
    </submittedName>
</protein>
<proteinExistence type="predicted"/>
<keyword evidence="2" id="KW-1185">Reference proteome</keyword>
<organism evidence="1 2">
    <name type="scientific">Seiridium cardinale</name>
    <dbReference type="NCBI Taxonomy" id="138064"/>
    <lineage>
        <taxon>Eukaryota</taxon>
        <taxon>Fungi</taxon>
        <taxon>Dikarya</taxon>
        <taxon>Ascomycota</taxon>
        <taxon>Pezizomycotina</taxon>
        <taxon>Sordariomycetes</taxon>
        <taxon>Xylariomycetidae</taxon>
        <taxon>Amphisphaeriales</taxon>
        <taxon>Sporocadaceae</taxon>
        <taxon>Seiridium</taxon>
    </lineage>
</organism>
<sequence length="219" mass="25704">MTTFTMDDQTNSLLFAVPSEIRNRIFQYYLAFTNDDFADSLRPTHTYLDAVKPHSTTLPALVLACKRACFELLPKVQSTAALRVRRPGLRKERRVGFAVHGVLRLERLQRLFLIIDMDYPYWNAWLDFLQAVLDQARPTLEHCTIDWAPRPVATAMGWQAKQAERKDRAFIQLLNSMERLQTVWIYGQAPDHWKQMIKQGTMAIVKTFPYRWWREPGME</sequence>
<dbReference type="EMBL" id="JARVKM010000001">
    <property type="protein sequence ID" value="KAK9783555.1"/>
    <property type="molecule type" value="Genomic_DNA"/>
</dbReference>
<comment type="caution">
    <text evidence="1">The sequence shown here is derived from an EMBL/GenBank/DDBJ whole genome shotgun (WGS) entry which is preliminary data.</text>
</comment>
<gene>
    <name evidence="1" type="ORF">SCAR479_00114</name>
</gene>
<dbReference type="Proteomes" id="UP001465668">
    <property type="component" value="Unassembled WGS sequence"/>
</dbReference>
<name>A0ABR2Y8K8_9PEZI</name>
<evidence type="ECO:0000313" key="2">
    <source>
        <dbReference type="Proteomes" id="UP001465668"/>
    </source>
</evidence>